<dbReference type="AlphaFoldDB" id="A0A4U6TCA9"/>
<protein>
    <submittedName>
        <fullName evidence="1">Uncharacterized protein</fullName>
    </submittedName>
</protein>
<dbReference type="Proteomes" id="UP000298652">
    <property type="component" value="Chromosome 9"/>
</dbReference>
<accession>A0A4U6TCA9</accession>
<sequence length="142" mass="16302">MNFNQIRKSVVPRRSCTVQTLNTVRSILWLFWNSVVHHCNRNWWILMSFLSAGCICLASWKHQFSNFTDVGPWTIFHAFCTAAHGRIQKGDRRWQTKGIRKSVLLAGIPMARLFMSSAVCKPWSCMGILSYSICIRDGCTDS</sequence>
<evidence type="ECO:0000313" key="2">
    <source>
        <dbReference type="Proteomes" id="UP000298652"/>
    </source>
</evidence>
<gene>
    <name evidence="1" type="ORF">SEVIR_9G543250v2</name>
</gene>
<proteinExistence type="predicted"/>
<keyword evidence="2" id="KW-1185">Reference proteome</keyword>
<dbReference type="Gramene" id="TKV98188">
    <property type="protein sequence ID" value="TKV98188"/>
    <property type="gene ID" value="SEVIR_9G543250v2"/>
</dbReference>
<reference evidence="1" key="1">
    <citation type="submission" date="2019-03" db="EMBL/GenBank/DDBJ databases">
        <title>WGS assembly of Setaria viridis.</title>
        <authorList>
            <person name="Huang P."/>
            <person name="Jenkins J."/>
            <person name="Grimwood J."/>
            <person name="Barry K."/>
            <person name="Healey A."/>
            <person name="Mamidi S."/>
            <person name="Sreedasyam A."/>
            <person name="Shu S."/>
            <person name="Feldman M."/>
            <person name="Wu J."/>
            <person name="Yu Y."/>
            <person name="Chen C."/>
            <person name="Johnson J."/>
            <person name="Rokhsar D."/>
            <person name="Baxter I."/>
            <person name="Schmutz J."/>
            <person name="Brutnell T."/>
            <person name="Kellogg E."/>
        </authorList>
    </citation>
    <scope>NUCLEOTIDE SEQUENCE [LARGE SCALE GENOMIC DNA]</scope>
</reference>
<organism evidence="1 2">
    <name type="scientific">Setaria viridis</name>
    <name type="common">Green bristlegrass</name>
    <name type="synonym">Setaria italica subsp. viridis</name>
    <dbReference type="NCBI Taxonomy" id="4556"/>
    <lineage>
        <taxon>Eukaryota</taxon>
        <taxon>Viridiplantae</taxon>
        <taxon>Streptophyta</taxon>
        <taxon>Embryophyta</taxon>
        <taxon>Tracheophyta</taxon>
        <taxon>Spermatophyta</taxon>
        <taxon>Magnoliopsida</taxon>
        <taxon>Liliopsida</taxon>
        <taxon>Poales</taxon>
        <taxon>Poaceae</taxon>
        <taxon>PACMAD clade</taxon>
        <taxon>Panicoideae</taxon>
        <taxon>Panicodae</taxon>
        <taxon>Paniceae</taxon>
        <taxon>Cenchrinae</taxon>
        <taxon>Setaria</taxon>
    </lineage>
</organism>
<name>A0A4U6TCA9_SETVI</name>
<dbReference type="EMBL" id="CM016560">
    <property type="protein sequence ID" value="TKV98188.1"/>
    <property type="molecule type" value="Genomic_DNA"/>
</dbReference>
<evidence type="ECO:0000313" key="1">
    <source>
        <dbReference type="EMBL" id="TKV98188.1"/>
    </source>
</evidence>